<dbReference type="Proteomes" id="UP000799750">
    <property type="component" value="Unassembled WGS sequence"/>
</dbReference>
<dbReference type="EMBL" id="MU004200">
    <property type="protein sequence ID" value="KAF2489039.1"/>
    <property type="molecule type" value="Genomic_DNA"/>
</dbReference>
<protein>
    <submittedName>
        <fullName evidence="1">Uncharacterized protein</fullName>
    </submittedName>
</protein>
<evidence type="ECO:0000313" key="2">
    <source>
        <dbReference type="Proteomes" id="UP000799750"/>
    </source>
</evidence>
<reference evidence="1" key="1">
    <citation type="journal article" date="2020" name="Stud. Mycol.">
        <title>101 Dothideomycetes genomes: a test case for predicting lifestyles and emergence of pathogens.</title>
        <authorList>
            <person name="Haridas S."/>
            <person name="Albert R."/>
            <person name="Binder M."/>
            <person name="Bloem J."/>
            <person name="Labutti K."/>
            <person name="Salamov A."/>
            <person name="Andreopoulos B."/>
            <person name="Baker S."/>
            <person name="Barry K."/>
            <person name="Bills G."/>
            <person name="Bluhm B."/>
            <person name="Cannon C."/>
            <person name="Castanera R."/>
            <person name="Culley D."/>
            <person name="Daum C."/>
            <person name="Ezra D."/>
            <person name="Gonzalez J."/>
            <person name="Henrissat B."/>
            <person name="Kuo A."/>
            <person name="Liang C."/>
            <person name="Lipzen A."/>
            <person name="Lutzoni F."/>
            <person name="Magnuson J."/>
            <person name="Mondo S."/>
            <person name="Nolan M."/>
            <person name="Ohm R."/>
            <person name="Pangilinan J."/>
            <person name="Park H.-J."/>
            <person name="Ramirez L."/>
            <person name="Alfaro M."/>
            <person name="Sun H."/>
            <person name="Tritt A."/>
            <person name="Yoshinaga Y."/>
            <person name="Zwiers L.-H."/>
            <person name="Turgeon B."/>
            <person name="Goodwin S."/>
            <person name="Spatafora J."/>
            <person name="Crous P."/>
            <person name="Grigoriev I."/>
        </authorList>
    </citation>
    <scope>NUCLEOTIDE SEQUENCE</scope>
    <source>
        <strain evidence="1">CBS 269.34</strain>
    </source>
</reference>
<sequence length="82" mass="9363">MYMATEEAFCSYSSPFHLVFVVEVPQLDSLIFGVLCLLLLPFLEVRIELASGVSCCVVALIEFRCRKTFLDVEAWKTLDCRH</sequence>
<dbReference type="AlphaFoldDB" id="A0A6A6QAF6"/>
<keyword evidence="2" id="KW-1185">Reference proteome</keyword>
<organism evidence="1 2">
    <name type="scientific">Lophium mytilinum</name>
    <dbReference type="NCBI Taxonomy" id="390894"/>
    <lineage>
        <taxon>Eukaryota</taxon>
        <taxon>Fungi</taxon>
        <taxon>Dikarya</taxon>
        <taxon>Ascomycota</taxon>
        <taxon>Pezizomycotina</taxon>
        <taxon>Dothideomycetes</taxon>
        <taxon>Pleosporomycetidae</taxon>
        <taxon>Mytilinidiales</taxon>
        <taxon>Mytilinidiaceae</taxon>
        <taxon>Lophium</taxon>
    </lineage>
</organism>
<name>A0A6A6QAF6_9PEZI</name>
<proteinExistence type="predicted"/>
<gene>
    <name evidence="1" type="ORF">BU16DRAFT_221338</name>
</gene>
<accession>A0A6A6QAF6</accession>
<evidence type="ECO:0000313" key="1">
    <source>
        <dbReference type="EMBL" id="KAF2489039.1"/>
    </source>
</evidence>